<dbReference type="InterPro" id="IPR011335">
    <property type="entry name" value="Restrct_endonuc-II-like"/>
</dbReference>
<dbReference type="PANTHER" id="PTHR30015">
    <property type="entry name" value="MRR RESTRICTION SYSTEM PROTEIN"/>
    <property type="match status" value="1"/>
</dbReference>
<keyword evidence="3" id="KW-0540">Nuclease</keyword>
<dbReference type="Pfam" id="PF04471">
    <property type="entry name" value="Mrr_cat"/>
    <property type="match status" value="1"/>
</dbReference>
<feature type="transmembrane region" description="Helical" evidence="1">
    <location>
        <begin position="6"/>
        <end position="22"/>
    </location>
</feature>
<sequence length="198" mass="22811">MITIEIAIAILLIIAYIHFRLTKRKVNYQNTLINNQLDHSTEMKKTLAMGLYLCFKKEEDEKINYSSLFIKQDPLSFEYFVAEIFERARGGKTWVSPPSGDFGVDFEHDREIGKYYGQVKCYKEDLDYKPIALVHSRIVKDNADGGYVITTGSFTRAAKEYAQELNIELIDGVKLVELWLEALENAEEEIEKLIPSLT</sequence>
<dbReference type="InterPro" id="IPR052906">
    <property type="entry name" value="Type_IV_Methyl-Rstrct_Enzyme"/>
</dbReference>
<dbReference type="Proteomes" id="UP000051888">
    <property type="component" value="Unassembled WGS sequence"/>
</dbReference>
<dbReference type="STRING" id="157838.AN964_13945"/>
<name>A0A0Q3WY08_9BACI</name>
<comment type="caution">
    <text evidence="3">The sequence shown here is derived from an EMBL/GenBank/DDBJ whole genome shotgun (WGS) entry which is preliminary data.</text>
</comment>
<dbReference type="EMBL" id="LJJC01000004">
    <property type="protein sequence ID" value="KQL54492.1"/>
    <property type="molecule type" value="Genomic_DNA"/>
</dbReference>
<evidence type="ECO:0000259" key="2">
    <source>
        <dbReference type="Pfam" id="PF04471"/>
    </source>
</evidence>
<keyword evidence="1" id="KW-0472">Membrane</keyword>
<dbReference type="GO" id="GO:0003677">
    <property type="term" value="F:DNA binding"/>
    <property type="evidence" value="ECO:0007669"/>
    <property type="project" value="InterPro"/>
</dbReference>
<dbReference type="Gene3D" id="3.40.1350.10">
    <property type="match status" value="1"/>
</dbReference>
<dbReference type="OrthoDB" id="9803736at2"/>
<dbReference type="PANTHER" id="PTHR30015:SF7">
    <property type="entry name" value="TYPE IV METHYL-DIRECTED RESTRICTION ENZYME ECOKMRR"/>
    <property type="match status" value="1"/>
</dbReference>
<dbReference type="GO" id="GO:0009307">
    <property type="term" value="P:DNA restriction-modification system"/>
    <property type="evidence" value="ECO:0007669"/>
    <property type="project" value="InterPro"/>
</dbReference>
<keyword evidence="3" id="KW-0255">Endonuclease</keyword>
<proteinExistence type="predicted"/>
<reference evidence="3 4" key="1">
    <citation type="submission" date="2015-09" db="EMBL/GenBank/DDBJ databases">
        <title>Genome sequencing project for genomic taxonomy and phylogenomics of Bacillus-like bacteria.</title>
        <authorList>
            <person name="Liu B."/>
            <person name="Wang J."/>
            <person name="Zhu Y."/>
            <person name="Liu G."/>
            <person name="Chen Q."/>
            <person name="Chen Z."/>
            <person name="Lan J."/>
            <person name="Che J."/>
            <person name="Ge C."/>
            <person name="Shi H."/>
            <person name="Pan Z."/>
            <person name="Liu X."/>
        </authorList>
    </citation>
    <scope>NUCLEOTIDE SEQUENCE [LARGE SCALE GENOMIC DNA]</scope>
    <source>
        <strain evidence="3 4">LMG 18435</strain>
    </source>
</reference>
<evidence type="ECO:0000313" key="4">
    <source>
        <dbReference type="Proteomes" id="UP000051888"/>
    </source>
</evidence>
<keyword evidence="1" id="KW-0812">Transmembrane</keyword>
<evidence type="ECO:0000256" key="1">
    <source>
        <dbReference type="SAM" id="Phobius"/>
    </source>
</evidence>
<keyword evidence="4" id="KW-1185">Reference proteome</keyword>
<dbReference type="PATRIC" id="fig|157838.3.peg.3096"/>
<dbReference type="GO" id="GO:0015666">
    <property type="term" value="F:restriction endodeoxyribonuclease activity"/>
    <property type="evidence" value="ECO:0007669"/>
    <property type="project" value="TreeGrafter"/>
</dbReference>
<dbReference type="RefSeq" id="WP_055740262.1">
    <property type="nucleotide sequence ID" value="NZ_JAAIWL010000008.1"/>
</dbReference>
<dbReference type="InterPro" id="IPR011856">
    <property type="entry name" value="tRNA_endonuc-like_dom_sf"/>
</dbReference>
<dbReference type="SUPFAM" id="SSF52980">
    <property type="entry name" value="Restriction endonuclease-like"/>
    <property type="match status" value="1"/>
</dbReference>
<feature type="domain" description="Restriction endonuclease type IV Mrr" evidence="2">
    <location>
        <begin position="72"/>
        <end position="178"/>
    </location>
</feature>
<dbReference type="AlphaFoldDB" id="A0A0Q3WY08"/>
<dbReference type="InterPro" id="IPR007560">
    <property type="entry name" value="Restrct_endonuc_IV_Mrr"/>
</dbReference>
<keyword evidence="3" id="KW-0378">Hydrolase</keyword>
<organism evidence="3 4">
    <name type="scientific">Heyndrickxia shackletonii</name>
    <dbReference type="NCBI Taxonomy" id="157838"/>
    <lineage>
        <taxon>Bacteria</taxon>
        <taxon>Bacillati</taxon>
        <taxon>Bacillota</taxon>
        <taxon>Bacilli</taxon>
        <taxon>Bacillales</taxon>
        <taxon>Bacillaceae</taxon>
        <taxon>Heyndrickxia</taxon>
    </lineage>
</organism>
<keyword evidence="1" id="KW-1133">Transmembrane helix</keyword>
<accession>A0A0Q3WY08</accession>
<gene>
    <name evidence="3" type="ORF">AN964_13945</name>
</gene>
<evidence type="ECO:0000313" key="3">
    <source>
        <dbReference type="EMBL" id="KQL54492.1"/>
    </source>
</evidence>
<protein>
    <submittedName>
        <fullName evidence="3">Restriction endonuclease</fullName>
    </submittedName>
</protein>